<reference evidence="2 3" key="1">
    <citation type="submission" date="2019-08" db="EMBL/GenBank/DDBJ databases">
        <title>Highly reduced genomes of protist endosymbionts show evolutionary convergence.</title>
        <authorList>
            <person name="George E."/>
            <person name="Husnik F."/>
            <person name="Tashyreva D."/>
            <person name="Prokopchuk G."/>
            <person name="Horak A."/>
            <person name="Kwong W.K."/>
            <person name="Lukes J."/>
            <person name="Keeling P.J."/>
        </authorList>
    </citation>
    <scope>NUCLEOTIDE SEQUENCE [LARGE SCALE GENOMIC DNA]</scope>
    <source>
        <strain evidence="2">1604LC</strain>
    </source>
</reference>
<keyword evidence="3" id="KW-1185">Reference proteome</keyword>
<feature type="compositionally biased region" description="Low complexity" evidence="1">
    <location>
        <begin position="138"/>
        <end position="154"/>
    </location>
</feature>
<gene>
    <name evidence="2" type="ORF">FZC34_02040</name>
</gene>
<sequence>MNKTLFVCFAVSVLGVVEHEWKDLKEVEDGGFVANTHSLHNMEFPYFDADKALGKVVKQYCCGVRGWVSVHERSIDTYVEDLGKKLAEYENALKENSAYSSEQRKKIADYESVLSKNDPYFDYIRSIDSYDELNLVNRNSSSGESLSERSTSNSMGHESDEVVQGHKSTEAYMIDKNVLNSSSVNTVYVELNKLADFKA</sequence>
<evidence type="ECO:0000313" key="3">
    <source>
        <dbReference type="Proteomes" id="UP000325004"/>
    </source>
</evidence>
<protein>
    <submittedName>
        <fullName evidence="2">Uncharacterized protein</fullName>
    </submittedName>
</protein>
<dbReference type="KEGG" id="cpri:FZC34_02040"/>
<evidence type="ECO:0000256" key="1">
    <source>
        <dbReference type="SAM" id="MobiDB-lite"/>
    </source>
</evidence>
<dbReference type="EMBL" id="CP043316">
    <property type="protein sequence ID" value="QEK38680.1"/>
    <property type="molecule type" value="Genomic_DNA"/>
</dbReference>
<accession>A0A5C0UG31</accession>
<feature type="region of interest" description="Disordered" evidence="1">
    <location>
        <begin position="138"/>
        <end position="163"/>
    </location>
</feature>
<organism evidence="2 3">
    <name type="scientific">Candidatus Cytomitobacter primus</name>
    <dbReference type="NCBI Taxonomy" id="2066024"/>
    <lineage>
        <taxon>Bacteria</taxon>
        <taxon>Pseudomonadati</taxon>
        <taxon>Pseudomonadota</taxon>
        <taxon>Alphaproteobacteria</taxon>
        <taxon>Holosporales</taxon>
        <taxon>Holosporaceae</taxon>
        <taxon>Candidatus Cytomitobacter</taxon>
    </lineage>
</organism>
<dbReference type="AlphaFoldDB" id="A0A5C0UG31"/>
<proteinExistence type="predicted"/>
<dbReference type="RefSeq" id="WP_148971801.1">
    <property type="nucleotide sequence ID" value="NZ_CP043316.1"/>
</dbReference>
<name>A0A5C0UG31_9PROT</name>
<evidence type="ECO:0000313" key="2">
    <source>
        <dbReference type="EMBL" id="QEK38680.1"/>
    </source>
</evidence>
<dbReference type="Proteomes" id="UP000325004">
    <property type="component" value="Chromosome"/>
</dbReference>